<evidence type="ECO:0000256" key="3">
    <source>
        <dbReference type="ARBA" id="ARBA00022692"/>
    </source>
</evidence>
<keyword evidence="2" id="KW-1003">Cell membrane</keyword>
<dbReference type="Proteomes" id="UP000295075">
    <property type="component" value="Unassembled WGS sequence"/>
</dbReference>
<comment type="caution">
    <text evidence="8">The sequence shown here is derived from an EMBL/GenBank/DDBJ whole genome shotgun (WGS) entry which is preliminary data.</text>
</comment>
<dbReference type="InterPro" id="IPR036259">
    <property type="entry name" value="MFS_trans_sf"/>
</dbReference>
<dbReference type="GO" id="GO:0005886">
    <property type="term" value="C:plasma membrane"/>
    <property type="evidence" value="ECO:0007669"/>
    <property type="project" value="UniProtKB-SubCell"/>
</dbReference>
<keyword evidence="3 6" id="KW-0812">Transmembrane</keyword>
<feature type="transmembrane region" description="Helical" evidence="6">
    <location>
        <begin position="311"/>
        <end position="336"/>
    </location>
</feature>
<feature type="transmembrane region" description="Helical" evidence="6">
    <location>
        <begin position="174"/>
        <end position="201"/>
    </location>
</feature>
<dbReference type="CDD" id="cd06173">
    <property type="entry name" value="MFS_MefA_like"/>
    <property type="match status" value="1"/>
</dbReference>
<dbReference type="PANTHER" id="PTHR23513:SF6">
    <property type="entry name" value="MAJOR FACILITATOR SUPERFAMILY ASSOCIATED DOMAIN-CONTAINING PROTEIN"/>
    <property type="match status" value="1"/>
</dbReference>
<evidence type="ECO:0000256" key="4">
    <source>
        <dbReference type="ARBA" id="ARBA00022989"/>
    </source>
</evidence>
<dbReference type="Gene3D" id="1.20.1250.20">
    <property type="entry name" value="MFS general substrate transporter like domains"/>
    <property type="match status" value="1"/>
</dbReference>
<evidence type="ECO:0000256" key="2">
    <source>
        <dbReference type="ARBA" id="ARBA00022475"/>
    </source>
</evidence>
<evidence type="ECO:0000256" key="5">
    <source>
        <dbReference type="ARBA" id="ARBA00023136"/>
    </source>
</evidence>
<dbReference type="SUPFAM" id="SSF103473">
    <property type="entry name" value="MFS general substrate transporter"/>
    <property type="match status" value="1"/>
</dbReference>
<feature type="domain" description="Major facilitator superfamily (MFS) profile" evidence="7">
    <location>
        <begin position="22"/>
        <end position="411"/>
    </location>
</feature>
<sequence length="422" mass="44361">MQSRGRRVCPCGRLSRVQRRRDFRSLWFGESVSLLGDQVSALALPTAAVLVLGASATQVGALNAVGSITYPVLGLVAGAVLDRVRRRPVLLAASAIRIGCFGVLALCAALGWLSLPLLYVVAALAGVATLFFDIAYQTYLPSLLTGSELARGNVRLELSNSLARLGGPSLGGLLLQYGGVAVGFGVNAASFVASLLGIAAIRTPEEAPTPPTRRRLWRDIRDGLAFVWGHPVLRPLTLSAALRNLGMNANRTVLIVFLYRGLDLSAGAVGVLFTVGAVGALAGVAATGWLLRRLGVGRTLLLTGLEGAVWLLVPLSLFGGAVVWVVGLMLVSSLWLPVWNATVITLRQQLTPSAYLGRVQATARTINLSTIPIGAVLGGVVADAFPSMVVALALCSAVAALSLTQLCRQPLRRMYDFPVRAE</sequence>
<evidence type="ECO:0000313" key="8">
    <source>
        <dbReference type="EMBL" id="TDC31159.1"/>
    </source>
</evidence>
<keyword evidence="5 6" id="KW-0472">Membrane</keyword>
<dbReference type="InterPro" id="IPR020846">
    <property type="entry name" value="MFS_dom"/>
</dbReference>
<evidence type="ECO:0000256" key="1">
    <source>
        <dbReference type="ARBA" id="ARBA00004651"/>
    </source>
</evidence>
<evidence type="ECO:0000259" key="7">
    <source>
        <dbReference type="PROSITE" id="PS50850"/>
    </source>
</evidence>
<feature type="transmembrane region" description="Helical" evidence="6">
    <location>
        <begin position="88"/>
        <end position="111"/>
    </location>
</feature>
<dbReference type="InterPro" id="IPR011701">
    <property type="entry name" value="MFS"/>
</dbReference>
<keyword evidence="9" id="KW-1185">Reference proteome</keyword>
<organism evidence="8 9">
    <name type="scientific">Kribbella albertanoniae</name>
    <dbReference type="NCBI Taxonomy" id="1266829"/>
    <lineage>
        <taxon>Bacteria</taxon>
        <taxon>Bacillati</taxon>
        <taxon>Actinomycetota</taxon>
        <taxon>Actinomycetes</taxon>
        <taxon>Propionibacteriales</taxon>
        <taxon>Kribbellaceae</taxon>
        <taxon>Kribbella</taxon>
    </lineage>
</organism>
<comment type="subcellular location">
    <subcellularLocation>
        <location evidence="1">Cell membrane</location>
        <topology evidence="1">Multi-pass membrane protein</topology>
    </subcellularLocation>
</comment>
<dbReference type="PROSITE" id="PS50850">
    <property type="entry name" value="MFS"/>
    <property type="match status" value="1"/>
</dbReference>
<dbReference type="EMBL" id="SMKA01000036">
    <property type="protein sequence ID" value="TDC31159.1"/>
    <property type="molecule type" value="Genomic_DNA"/>
</dbReference>
<feature type="transmembrane region" description="Helical" evidence="6">
    <location>
        <begin position="266"/>
        <end position="291"/>
    </location>
</feature>
<dbReference type="GO" id="GO:0022857">
    <property type="term" value="F:transmembrane transporter activity"/>
    <property type="evidence" value="ECO:0007669"/>
    <property type="project" value="InterPro"/>
</dbReference>
<gene>
    <name evidence="8" type="ORF">E1261_11655</name>
</gene>
<dbReference type="AlphaFoldDB" id="A0A4R4Q7V4"/>
<reference evidence="8 9" key="1">
    <citation type="submission" date="2019-03" db="EMBL/GenBank/DDBJ databases">
        <title>Draft genome sequences of novel Actinobacteria.</title>
        <authorList>
            <person name="Sahin N."/>
            <person name="Ay H."/>
            <person name="Saygin H."/>
        </authorList>
    </citation>
    <scope>NUCLEOTIDE SEQUENCE [LARGE SCALE GENOMIC DNA]</scope>
    <source>
        <strain evidence="8 9">JCM 30547</strain>
    </source>
</reference>
<feature type="transmembrane region" description="Helical" evidence="6">
    <location>
        <begin position="384"/>
        <end position="404"/>
    </location>
</feature>
<feature type="transmembrane region" description="Helical" evidence="6">
    <location>
        <begin position="117"/>
        <end position="136"/>
    </location>
</feature>
<dbReference type="PANTHER" id="PTHR23513">
    <property type="entry name" value="INTEGRAL MEMBRANE EFFLUX PROTEIN-RELATED"/>
    <property type="match status" value="1"/>
</dbReference>
<protein>
    <submittedName>
        <fullName evidence="8">MFS transporter</fullName>
    </submittedName>
</protein>
<proteinExistence type="predicted"/>
<accession>A0A4R4Q7V4</accession>
<keyword evidence="4 6" id="KW-1133">Transmembrane helix</keyword>
<feature type="transmembrane region" description="Helical" evidence="6">
    <location>
        <begin position="60"/>
        <end position="81"/>
    </location>
</feature>
<evidence type="ECO:0000313" key="9">
    <source>
        <dbReference type="Proteomes" id="UP000295075"/>
    </source>
</evidence>
<dbReference type="OrthoDB" id="9815525at2"/>
<evidence type="ECO:0000256" key="6">
    <source>
        <dbReference type="SAM" id="Phobius"/>
    </source>
</evidence>
<name>A0A4R4Q7V4_9ACTN</name>
<dbReference type="Pfam" id="PF07690">
    <property type="entry name" value="MFS_1"/>
    <property type="match status" value="1"/>
</dbReference>